<dbReference type="EMBL" id="CAEY01000373">
    <property type="status" value="NOT_ANNOTATED_CDS"/>
    <property type="molecule type" value="Genomic_DNA"/>
</dbReference>
<keyword evidence="3" id="KW-1185">Reference proteome</keyword>
<organism evidence="2 3">
    <name type="scientific">Tetranychus urticae</name>
    <name type="common">Two-spotted spider mite</name>
    <dbReference type="NCBI Taxonomy" id="32264"/>
    <lineage>
        <taxon>Eukaryota</taxon>
        <taxon>Metazoa</taxon>
        <taxon>Ecdysozoa</taxon>
        <taxon>Arthropoda</taxon>
        <taxon>Chelicerata</taxon>
        <taxon>Arachnida</taxon>
        <taxon>Acari</taxon>
        <taxon>Acariformes</taxon>
        <taxon>Trombidiformes</taxon>
        <taxon>Prostigmata</taxon>
        <taxon>Eleutherengona</taxon>
        <taxon>Raphignathae</taxon>
        <taxon>Tetranychoidea</taxon>
        <taxon>Tetranychidae</taxon>
        <taxon>Tetranychus</taxon>
    </lineage>
</organism>
<dbReference type="HOGENOM" id="CLU_3417523_0_0_1"/>
<dbReference type="AlphaFoldDB" id="T1KQJ3"/>
<reference evidence="3" key="1">
    <citation type="submission" date="2011-08" db="EMBL/GenBank/DDBJ databases">
        <authorList>
            <person name="Rombauts S."/>
        </authorList>
    </citation>
    <scope>NUCLEOTIDE SEQUENCE</scope>
    <source>
        <strain evidence="3">London</strain>
    </source>
</reference>
<evidence type="ECO:0000313" key="2">
    <source>
        <dbReference type="EnsemblMetazoa" id="tetur18g00090.1"/>
    </source>
</evidence>
<accession>T1KQJ3</accession>
<name>T1KQJ3_TETUR</name>
<evidence type="ECO:0000313" key="3">
    <source>
        <dbReference type="Proteomes" id="UP000015104"/>
    </source>
</evidence>
<dbReference type="Proteomes" id="UP000015104">
    <property type="component" value="Unassembled WGS sequence"/>
</dbReference>
<feature type="transmembrane region" description="Helical" evidence="1">
    <location>
        <begin position="7"/>
        <end position="25"/>
    </location>
</feature>
<sequence>MKQYFEVFSSLASIGYLFGKLFLFSR</sequence>
<keyword evidence="1" id="KW-1133">Transmembrane helix</keyword>
<evidence type="ECO:0000256" key="1">
    <source>
        <dbReference type="SAM" id="Phobius"/>
    </source>
</evidence>
<keyword evidence="1" id="KW-0812">Transmembrane</keyword>
<keyword evidence="1" id="KW-0472">Membrane</keyword>
<reference evidence="2" key="2">
    <citation type="submission" date="2015-06" db="UniProtKB">
        <authorList>
            <consortium name="EnsemblMetazoa"/>
        </authorList>
    </citation>
    <scope>IDENTIFICATION</scope>
</reference>
<proteinExistence type="predicted"/>
<dbReference type="EnsemblMetazoa" id="tetur18g00090.1">
    <property type="protein sequence ID" value="tetur18g00090.1"/>
    <property type="gene ID" value="tetur18g00090"/>
</dbReference>
<protein>
    <submittedName>
        <fullName evidence="2">Uncharacterized protein</fullName>
    </submittedName>
</protein>